<keyword evidence="1" id="KW-0812">Transmembrane</keyword>
<comment type="caution">
    <text evidence="2">The sequence shown here is derived from an EMBL/GenBank/DDBJ whole genome shotgun (WGS) entry which is preliminary data.</text>
</comment>
<feature type="transmembrane region" description="Helical" evidence="1">
    <location>
        <begin position="59"/>
        <end position="80"/>
    </location>
</feature>
<protein>
    <submittedName>
        <fullName evidence="2">Uncharacterized protein</fullName>
    </submittedName>
</protein>
<keyword evidence="1" id="KW-0472">Membrane</keyword>
<name>A0AAD7B382_9AGAR</name>
<evidence type="ECO:0000256" key="1">
    <source>
        <dbReference type="SAM" id="Phobius"/>
    </source>
</evidence>
<evidence type="ECO:0000313" key="3">
    <source>
        <dbReference type="Proteomes" id="UP001221142"/>
    </source>
</evidence>
<dbReference type="Proteomes" id="UP001221142">
    <property type="component" value="Unassembled WGS sequence"/>
</dbReference>
<keyword evidence="1" id="KW-1133">Transmembrane helix</keyword>
<reference evidence="2" key="1">
    <citation type="submission" date="2023-03" db="EMBL/GenBank/DDBJ databases">
        <title>Massive genome expansion in bonnet fungi (Mycena s.s.) driven by repeated elements and novel gene families across ecological guilds.</title>
        <authorList>
            <consortium name="Lawrence Berkeley National Laboratory"/>
            <person name="Harder C.B."/>
            <person name="Miyauchi S."/>
            <person name="Viragh M."/>
            <person name="Kuo A."/>
            <person name="Thoen E."/>
            <person name="Andreopoulos B."/>
            <person name="Lu D."/>
            <person name="Skrede I."/>
            <person name="Drula E."/>
            <person name="Henrissat B."/>
            <person name="Morin E."/>
            <person name="Kohler A."/>
            <person name="Barry K."/>
            <person name="LaButti K."/>
            <person name="Morin E."/>
            <person name="Salamov A."/>
            <person name="Lipzen A."/>
            <person name="Mereny Z."/>
            <person name="Hegedus B."/>
            <person name="Baldrian P."/>
            <person name="Stursova M."/>
            <person name="Weitz H."/>
            <person name="Taylor A."/>
            <person name="Grigoriev I.V."/>
            <person name="Nagy L.G."/>
            <person name="Martin F."/>
            <person name="Kauserud H."/>
        </authorList>
    </citation>
    <scope>NUCLEOTIDE SEQUENCE</scope>
    <source>
        <strain evidence="2">9284</strain>
    </source>
</reference>
<gene>
    <name evidence="2" type="ORF">FB45DRAFT_944478</name>
</gene>
<dbReference type="AlphaFoldDB" id="A0AAD7B382"/>
<feature type="transmembrane region" description="Helical" evidence="1">
    <location>
        <begin position="117"/>
        <end position="138"/>
    </location>
</feature>
<feature type="transmembrane region" description="Helical" evidence="1">
    <location>
        <begin position="158"/>
        <end position="179"/>
    </location>
</feature>
<sequence>MTPIVVKTFLAWTALQFILAPGPILIGLLGSSYLVRHIFPQTAPWVPTPLWLLQKFTQGGGLMCLLIFMVAMCFGFVALYRWARNGTESSMPEATTFTEQIKVAAPVPATSPFDIRVALGTLISIFASAGAITFNLFASGSVSTDKSLAENISGVGGFMAGGLEVFVAGFVVCLIVFSIRRWRNPAWLADVGAEEKDPY</sequence>
<evidence type="ECO:0000313" key="2">
    <source>
        <dbReference type="EMBL" id="KAJ7609438.1"/>
    </source>
</evidence>
<organism evidence="2 3">
    <name type="scientific">Roridomyces roridus</name>
    <dbReference type="NCBI Taxonomy" id="1738132"/>
    <lineage>
        <taxon>Eukaryota</taxon>
        <taxon>Fungi</taxon>
        <taxon>Dikarya</taxon>
        <taxon>Basidiomycota</taxon>
        <taxon>Agaricomycotina</taxon>
        <taxon>Agaricomycetes</taxon>
        <taxon>Agaricomycetidae</taxon>
        <taxon>Agaricales</taxon>
        <taxon>Marasmiineae</taxon>
        <taxon>Mycenaceae</taxon>
        <taxon>Roridomyces</taxon>
    </lineage>
</organism>
<dbReference type="EMBL" id="JARKIF010000040">
    <property type="protein sequence ID" value="KAJ7609438.1"/>
    <property type="molecule type" value="Genomic_DNA"/>
</dbReference>
<feature type="transmembrane region" description="Helical" evidence="1">
    <location>
        <begin position="12"/>
        <end position="39"/>
    </location>
</feature>
<keyword evidence="3" id="KW-1185">Reference proteome</keyword>
<accession>A0AAD7B382</accession>
<proteinExistence type="predicted"/>